<feature type="region of interest" description="Disordered" evidence="1">
    <location>
        <begin position="1"/>
        <end position="238"/>
    </location>
</feature>
<feature type="compositionally biased region" description="Polar residues" evidence="1">
    <location>
        <begin position="205"/>
        <end position="223"/>
    </location>
</feature>
<evidence type="ECO:0000313" key="3">
    <source>
        <dbReference type="Proteomes" id="UP000298061"/>
    </source>
</evidence>
<comment type="caution">
    <text evidence="2">The sequence shown here is derived from an EMBL/GenBank/DDBJ whole genome shotgun (WGS) entry which is preliminary data.</text>
</comment>
<proteinExistence type="predicted"/>
<feature type="compositionally biased region" description="Low complexity" evidence="1">
    <location>
        <begin position="41"/>
        <end position="58"/>
    </location>
</feature>
<protein>
    <submittedName>
        <fullName evidence="2">Uncharacterized protein</fullName>
    </submittedName>
</protein>
<dbReference type="STRING" id="135208.A0A4Y9ZJN8"/>
<evidence type="ECO:0000313" key="2">
    <source>
        <dbReference type="EMBL" id="TFY74103.1"/>
    </source>
</evidence>
<gene>
    <name evidence="2" type="ORF">EWM64_g9910</name>
</gene>
<dbReference type="Proteomes" id="UP000298061">
    <property type="component" value="Unassembled WGS sequence"/>
</dbReference>
<dbReference type="EMBL" id="SFCI01002300">
    <property type="protein sequence ID" value="TFY74103.1"/>
    <property type="molecule type" value="Genomic_DNA"/>
</dbReference>
<sequence>MAAAVATSKISISVSNPFHVPRKSAPVPAPSTRLQPTHAPSSSTSTSTTTDTDMSTSDASPRTFKRLRSSLEHSIRNATRSKAKSPPLPPDEDEFGTITATAQGRAGKVKEKDKARRKSADIHVEETEGKDKEPGRSRVLRRLESRVTFRRTRKDSTAAPQPLPASASTPLPNQKQRRPPMSDDEEDDLPGGFTPFRAPSLRGASMSSPALHLSSQALPSPKSQPFAGLASHANGSSI</sequence>
<accession>A0A4Y9ZJN8</accession>
<organism evidence="2 3">
    <name type="scientific">Hericium alpestre</name>
    <dbReference type="NCBI Taxonomy" id="135208"/>
    <lineage>
        <taxon>Eukaryota</taxon>
        <taxon>Fungi</taxon>
        <taxon>Dikarya</taxon>
        <taxon>Basidiomycota</taxon>
        <taxon>Agaricomycotina</taxon>
        <taxon>Agaricomycetes</taxon>
        <taxon>Russulales</taxon>
        <taxon>Hericiaceae</taxon>
        <taxon>Hericium</taxon>
    </lineage>
</organism>
<evidence type="ECO:0000256" key="1">
    <source>
        <dbReference type="SAM" id="MobiDB-lite"/>
    </source>
</evidence>
<keyword evidence="3" id="KW-1185">Reference proteome</keyword>
<reference evidence="2 3" key="1">
    <citation type="submission" date="2019-02" db="EMBL/GenBank/DDBJ databases">
        <title>Genome sequencing of the rare red list fungi Hericium alpestre (H. flagellum).</title>
        <authorList>
            <person name="Buettner E."/>
            <person name="Kellner H."/>
        </authorList>
    </citation>
    <scope>NUCLEOTIDE SEQUENCE [LARGE SCALE GENOMIC DNA]</scope>
    <source>
        <strain evidence="2 3">DSM 108284</strain>
    </source>
</reference>
<feature type="compositionally biased region" description="Basic and acidic residues" evidence="1">
    <location>
        <begin position="108"/>
        <end position="147"/>
    </location>
</feature>
<name>A0A4Y9ZJN8_9AGAM</name>
<dbReference type="AlphaFoldDB" id="A0A4Y9ZJN8"/>
<dbReference type="OrthoDB" id="3269917at2759"/>
<feature type="non-terminal residue" evidence="2">
    <location>
        <position position="238"/>
    </location>
</feature>